<feature type="transmembrane region" description="Helical" evidence="14">
    <location>
        <begin position="414"/>
        <end position="435"/>
    </location>
</feature>
<dbReference type="InterPro" id="IPR038377">
    <property type="entry name" value="Na/Glc_symporter_sf"/>
</dbReference>
<feature type="transmembrane region" description="Helical" evidence="14">
    <location>
        <begin position="383"/>
        <end position="402"/>
    </location>
</feature>
<dbReference type="InterPro" id="IPR051163">
    <property type="entry name" value="Sodium:Solute_Symporter_SSF"/>
</dbReference>
<evidence type="ECO:0000256" key="14">
    <source>
        <dbReference type="SAM" id="Phobius"/>
    </source>
</evidence>
<sequence length="622" mass="67890">MNTELIHQFGVADYIVFGILIFGSVAIGIFFAIRDKRHNTTSNYFLGDRKLGAFPVGLSFVVTFQSSILILGFPAEAYAYGLQYAMQCIGVLAGYLLAALIAVPIFHPLKITSVYEYYQLRYGTNAVRYVALTLGVIHYTFYMGIVMYGTALALESAAGLPLWSSIVMFSLAAIIYTSIGGFKAVIWTDVFQSLIMIIGILAVLIKCTIEAGGPANIGRLSSSRVNLFNFNPDPTIRHSFWTLVFGAPTQFFYLAITQAGIQRINSTPTIKEARRMFFIASPIYALTWILVLFQGLTIFAYYSNKGCDPLGSGQIKNLNQIIPFTMLELFHDYPGLPGLFIAALAAASLSTISSGLNSLAAVTYEDFIKVFAPNIKDTTGANISKFVVVLYGLISVGFAFLLSNVEGPLGQVMAAFMGAISGPEAGLFLVSVFFYKARPKAVIIGTFTGVAFILWITCGQNFSASIPKAPYLPSGPTDQCPSSSNGTSMYSNSNSTIRYSNYTNENETSSVRMNISEITHTTTESGHSEVQSHSALNTFYSISYMYFNLIGVITVILVSTIISLFIQPEIPEPIHAHTTLPFSIFIPPFLKKRILGRKKNISAWQNGTANGNGDLEESVPLK</sequence>
<feature type="transmembrane region" description="Helical" evidence="14">
    <location>
        <begin position="544"/>
        <end position="566"/>
    </location>
</feature>
<evidence type="ECO:0000256" key="4">
    <source>
        <dbReference type="ARBA" id="ARBA00022475"/>
    </source>
</evidence>
<keyword evidence="10" id="KW-0325">Glycoprotein</keyword>
<dbReference type="PANTHER" id="PTHR42985:SF40">
    <property type="entry name" value="LD47995P-RELATED"/>
    <property type="match status" value="1"/>
</dbReference>
<accession>A0ABY7F6C7</accession>
<comment type="subcellular location">
    <subcellularLocation>
        <location evidence="1">Cell membrane</location>
        <topology evidence="1">Multi-pass membrane protein</topology>
    </subcellularLocation>
</comment>
<dbReference type="PROSITE" id="PS50283">
    <property type="entry name" value="NA_SOLUT_SYMP_3"/>
    <property type="match status" value="1"/>
</dbReference>
<evidence type="ECO:0000256" key="10">
    <source>
        <dbReference type="ARBA" id="ARBA00023180"/>
    </source>
</evidence>
<evidence type="ECO:0000256" key="6">
    <source>
        <dbReference type="ARBA" id="ARBA00022989"/>
    </source>
</evidence>
<keyword evidence="4" id="KW-1003">Cell membrane</keyword>
<feature type="transmembrane region" description="Helical" evidence="14">
    <location>
        <begin position="160"/>
        <end position="182"/>
    </location>
</feature>
<feature type="transmembrane region" description="Helical" evidence="14">
    <location>
        <begin position="442"/>
        <end position="462"/>
    </location>
</feature>
<evidence type="ECO:0000256" key="12">
    <source>
        <dbReference type="ARBA" id="ARBA00036099"/>
    </source>
</evidence>
<evidence type="ECO:0000256" key="1">
    <source>
        <dbReference type="ARBA" id="ARBA00004651"/>
    </source>
</evidence>
<comment type="catalytic activity">
    <reaction evidence="12">
        <text>iodide(out) + 2 Na(+)(out) = iodide(in) + 2 Na(+)(in)</text>
        <dbReference type="Rhea" id="RHEA:71207"/>
        <dbReference type="ChEBI" id="CHEBI:16382"/>
        <dbReference type="ChEBI" id="CHEBI:29101"/>
    </reaction>
</comment>
<reference evidence="15" key="1">
    <citation type="submission" date="2022-11" db="EMBL/GenBank/DDBJ databases">
        <title>Centuries of genome instability and evolution in soft-shell clam transmissible cancer (bioRxiv).</title>
        <authorList>
            <person name="Hart S.F.M."/>
            <person name="Yonemitsu M.A."/>
            <person name="Giersch R.M."/>
            <person name="Beal B.F."/>
            <person name="Arriagada G."/>
            <person name="Davis B.W."/>
            <person name="Ostrander E.A."/>
            <person name="Goff S.P."/>
            <person name="Metzger M.J."/>
        </authorList>
    </citation>
    <scope>NUCLEOTIDE SEQUENCE</scope>
    <source>
        <strain evidence="15">MELC-2E11</strain>
        <tissue evidence="15">Siphon/mantle</tissue>
    </source>
</reference>
<comment type="similarity">
    <text evidence="2 13">Belongs to the sodium:solute symporter (SSF) (TC 2.A.21) family.</text>
</comment>
<dbReference type="EMBL" id="CP111021">
    <property type="protein sequence ID" value="WAR16253.1"/>
    <property type="molecule type" value="Genomic_DNA"/>
</dbReference>
<dbReference type="PROSITE" id="PS00456">
    <property type="entry name" value="NA_SOLUT_SYMP_1"/>
    <property type="match status" value="1"/>
</dbReference>
<evidence type="ECO:0000313" key="15">
    <source>
        <dbReference type="EMBL" id="WAR16253.1"/>
    </source>
</evidence>
<feature type="transmembrane region" description="Helical" evidence="14">
    <location>
        <begin position="53"/>
        <end position="72"/>
    </location>
</feature>
<gene>
    <name evidence="15" type="ORF">MAR_030847</name>
</gene>
<dbReference type="Gene3D" id="1.20.1730.10">
    <property type="entry name" value="Sodium/glucose cotransporter"/>
    <property type="match status" value="1"/>
</dbReference>
<keyword evidence="9 14" id="KW-0472">Membrane</keyword>
<dbReference type="InterPro" id="IPR001734">
    <property type="entry name" value="Na/solute_symporter"/>
</dbReference>
<evidence type="ECO:0000256" key="3">
    <source>
        <dbReference type="ARBA" id="ARBA00022448"/>
    </source>
</evidence>
<keyword evidence="5 14" id="KW-0812">Transmembrane</keyword>
<keyword evidence="16" id="KW-1185">Reference proteome</keyword>
<keyword evidence="11" id="KW-0739">Sodium transport</keyword>
<keyword evidence="7" id="KW-0915">Sodium</keyword>
<dbReference type="PANTHER" id="PTHR42985">
    <property type="entry name" value="SODIUM-COUPLED MONOCARBOXYLATE TRANSPORTER"/>
    <property type="match status" value="1"/>
</dbReference>
<feature type="transmembrane region" description="Helical" evidence="14">
    <location>
        <begin position="238"/>
        <end position="256"/>
    </location>
</feature>
<name>A0ABY7F6C7_MYAAR</name>
<evidence type="ECO:0000256" key="9">
    <source>
        <dbReference type="ARBA" id="ARBA00023136"/>
    </source>
</evidence>
<organism evidence="15 16">
    <name type="scientific">Mya arenaria</name>
    <name type="common">Soft-shell clam</name>
    <dbReference type="NCBI Taxonomy" id="6604"/>
    <lineage>
        <taxon>Eukaryota</taxon>
        <taxon>Metazoa</taxon>
        <taxon>Spiralia</taxon>
        <taxon>Lophotrochozoa</taxon>
        <taxon>Mollusca</taxon>
        <taxon>Bivalvia</taxon>
        <taxon>Autobranchia</taxon>
        <taxon>Heteroconchia</taxon>
        <taxon>Euheterodonta</taxon>
        <taxon>Imparidentia</taxon>
        <taxon>Neoheterodontei</taxon>
        <taxon>Myida</taxon>
        <taxon>Myoidea</taxon>
        <taxon>Myidae</taxon>
        <taxon>Mya</taxon>
    </lineage>
</organism>
<feature type="transmembrane region" description="Helical" evidence="14">
    <location>
        <begin position="277"/>
        <end position="302"/>
    </location>
</feature>
<feature type="transmembrane region" description="Helical" evidence="14">
    <location>
        <begin position="339"/>
        <end position="362"/>
    </location>
</feature>
<protein>
    <submittedName>
        <fullName evidence="15">SC5A6-like protein</fullName>
    </submittedName>
</protein>
<keyword evidence="6 14" id="KW-1133">Transmembrane helix</keyword>
<dbReference type="NCBIfam" id="TIGR00813">
    <property type="entry name" value="sss"/>
    <property type="match status" value="1"/>
</dbReference>
<feature type="transmembrane region" description="Helical" evidence="14">
    <location>
        <begin position="84"/>
        <end position="106"/>
    </location>
</feature>
<evidence type="ECO:0000256" key="7">
    <source>
        <dbReference type="ARBA" id="ARBA00023053"/>
    </source>
</evidence>
<evidence type="ECO:0000256" key="11">
    <source>
        <dbReference type="ARBA" id="ARBA00023201"/>
    </source>
</evidence>
<keyword evidence="3" id="KW-0813">Transport</keyword>
<dbReference type="Pfam" id="PF00474">
    <property type="entry name" value="SSF"/>
    <property type="match status" value="1"/>
</dbReference>
<evidence type="ECO:0000256" key="8">
    <source>
        <dbReference type="ARBA" id="ARBA00023065"/>
    </source>
</evidence>
<feature type="transmembrane region" description="Helical" evidence="14">
    <location>
        <begin position="14"/>
        <end position="33"/>
    </location>
</feature>
<evidence type="ECO:0000256" key="5">
    <source>
        <dbReference type="ARBA" id="ARBA00022692"/>
    </source>
</evidence>
<evidence type="ECO:0000256" key="2">
    <source>
        <dbReference type="ARBA" id="ARBA00006434"/>
    </source>
</evidence>
<feature type="transmembrane region" description="Helical" evidence="14">
    <location>
        <begin position="194"/>
        <end position="218"/>
    </location>
</feature>
<feature type="transmembrane region" description="Helical" evidence="14">
    <location>
        <begin position="126"/>
        <end position="148"/>
    </location>
</feature>
<evidence type="ECO:0000313" key="16">
    <source>
        <dbReference type="Proteomes" id="UP001164746"/>
    </source>
</evidence>
<keyword evidence="8" id="KW-0406">Ion transport</keyword>
<dbReference type="InterPro" id="IPR018212">
    <property type="entry name" value="Na/solute_symporter_CS"/>
</dbReference>
<evidence type="ECO:0000256" key="13">
    <source>
        <dbReference type="RuleBase" id="RU362091"/>
    </source>
</evidence>
<dbReference type="Proteomes" id="UP001164746">
    <property type="component" value="Chromosome 10"/>
</dbReference>
<proteinExistence type="inferred from homology"/>